<protein>
    <recommendedName>
        <fullName evidence="8">oligopeptidase A</fullName>
        <ecNumber evidence="8">3.4.24.70</ecNumber>
    </recommendedName>
</protein>
<proteinExistence type="inferred from homology"/>
<dbReference type="InterPro" id="IPR024077">
    <property type="entry name" value="Neurolysin/TOP_dom2"/>
</dbReference>
<dbReference type="InterPro" id="IPR045666">
    <property type="entry name" value="OpdA_N"/>
</dbReference>
<dbReference type="InterPro" id="IPR024079">
    <property type="entry name" value="MetalloPept_cat_dom_sf"/>
</dbReference>
<comment type="cofactor">
    <cofactor evidence="9">
        <name>Zn(2+)</name>
        <dbReference type="ChEBI" id="CHEBI:29105"/>
    </cofactor>
    <text evidence="9">Binds 1 zinc ion.</text>
</comment>
<gene>
    <name evidence="12" type="ORF">OCBIM_22039301mg</name>
</gene>
<sequence length="723" mass="84414">MAASMVRDRVCRCLLRQTKHLEHVFCQNSVRNASYYVLLPEIPPDTAETNAVMRFKELPKFGFITPKDVVLGAAKLAIEFETKLGNHLEQLKDPQMEKTFENVFNPIEEISVPLNYAWRLAKHLSYIKGNEKFRESFQRIHSQVDQAKNERWISEPLYNAVKEVNADRSKLDCYQQQLLNLYLLEGHLNGIEISGSSRKKFIDILRKLTRERNTFRSKVMVCQNMFSQWVTDYSFVKNMSPAIISMMAADKQQPKVGPWQVTLQSQVYQAFLEHCHNRTLRWNVWQAYNSRAGPKHQERDLANHKIIHEIRLLRQDIADILGYNSFAHMSMETKMAGSVENVLTMLETYKNHFKPIAKEELEELQDFAVSEGFPHELQCWDVPYWRRIHKNQYYGINESQIAQYFPLSHVLNSLFKFCEKLFGIIIKDESDQNDNSLPDVKLFGVYDEKGEYRASFFFDPYAHQGKMSGTWMEIGRERSDLHDLKPFSYLVLNLHKPLVPSIPTLMTLQEVHMLFSEFGHGLQQMLTTVPYSEIAGQRNVEWDALHVCSSFMTMWLSDARTLKSLTSHYQTGEPMPDEMVDTLLKGQKHMIGFDMMRQLYLSALDMELYISKEHWHDIMNRIWDEYMLLPLSDDDAHPCSFTHIFSDQHPAAYYSHKWSEMIAADIFAAFEEVGLEQTELVSAIGRRFRDTFLALGGSISANKIFRMFRGRDPSPDVIKRIWK</sequence>
<dbReference type="Pfam" id="PF01432">
    <property type="entry name" value="Peptidase_M3"/>
    <property type="match status" value="1"/>
</dbReference>
<dbReference type="InterPro" id="IPR001567">
    <property type="entry name" value="Pept_M3A_M3B_dom"/>
</dbReference>
<dbReference type="CDD" id="cd06456">
    <property type="entry name" value="M3A_DCP"/>
    <property type="match status" value="1"/>
</dbReference>
<dbReference type="STRING" id="37653.A0A0L8G6T4"/>
<evidence type="ECO:0000256" key="4">
    <source>
        <dbReference type="ARBA" id="ARBA00022801"/>
    </source>
</evidence>
<keyword evidence="2 9" id="KW-0645">Protease</keyword>
<evidence type="ECO:0000256" key="6">
    <source>
        <dbReference type="ARBA" id="ARBA00023049"/>
    </source>
</evidence>
<dbReference type="Gene3D" id="3.40.390.10">
    <property type="entry name" value="Collagenase (Catalytic Domain)"/>
    <property type="match status" value="1"/>
</dbReference>
<evidence type="ECO:0000256" key="7">
    <source>
        <dbReference type="ARBA" id="ARBA00024603"/>
    </source>
</evidence>
<comment type="catalytic activity">
    <reaction evidence="7">
        <text>Hydrolysis of oligopeptides, with broad specificity. Gly or Ala commonly occur as P1 or P1' residues, but more distant residues are also important, as is shown by the fact that Z-Gly-Pro-Gly-|-Gly-Pro-Ala is cleaved, but not Z-(Gly)(5).</text>
        <dbReference type="EC" id="3.4.24.70"/>
    </reaction>
</comment>
<name>A0A0L8G6T4_OCTBM</name>
<accession>A0A0L8G6T4</accession>
<keyword evidence="6 9" id="KW-0482">Metalloprotease</keyword>
<organism evidence="12">
    <name type="scientific">Octopus bimaculoides</name>
    <name type="common">California two-spotted octopus</name>
    <dbReference type="NCBI Taxonomy" id="37653"/>
    <lineage>
        <taxon>Eukaryota</taxon>
        <taxon>Metazoa</taxon>
        <taxon>Spiralia</taxon>
        <taxon>Lophotrochozoa</taxon>
        <taxon>Mollusca</taxon>
        <taxon>Cephalopoda</taxon>
        <taxon>Coleoidea</taxon>
        <taxon>Octopodiformes</taxon>
        <taxon>Octopoda</taxon>
        <taxon>Incirrata</taxon>
        <taxon>Octopodidae</taxon>
        <taxon>Octopus</taxon>
    </lineage>
</organism>
<keyword evidence="4 9" id="KW-0378">Hydrolase</keyword>
<feature type="domain" description="Peptidase M3A/M3B catalytic" evidence="10">
    <location>
        <begin position="271"/>
        <end position="719"/>
    </location>
</feature>
<dbReference type="EMBL" id="KQ423609">
    <property type="protein sequence ID" value="KOF72544.1"/>
    <property type="molecule type" value="Genomic_DNA"/>
</dbReference>
<dbReference type="AlphaFoldDB" id="A0A0L8G6T4"/>
<dbReference type="OrthoDB" id="534666at2759"/>
<evidence type="ECO:0000313" key="12">
    <source>
        <dbReference type="EMBL" id="KOF72544.1"/>
    </source>
</evidence>
<dbReference type="Pfam" id="PF19310">
    <property type="entry name" value="TOP_N"/>
    <property type="match status" value="1"/>
</dbReference>
<evidence type="ECO:0000259" key="11">
    <source>
        <dbReference type="Pfam" id="PF19310"/>
    </source>
</evidence>
<dbReference type="GO" id="GO:0004222">
    <property type="term" value="F:metalloendopeptidase activity"/>
    <property type="evidence" value="ECO:0007669"/>
    <property type="project" value="UniProtKB-EC"/>
</dbReference>
<keyword evidence="5 9" id="KW-0862">Zinc</keyword>
<dbReference type="Gene3D" id="1.10.1370.10">
    <property type="entry name" value="Neurolysin, domain 3"/>
    <property type="match status" value="1"/>
</dbReference>
<evidence type="ECO:0000256" key="5">
    <source>
        <dbReference type="ARBA" id="ARBA00022833"/>
    </source>
</evidence>
<evidence type="ECO:0000256" key="1">
    <source>
        <dbReference type="ARBA" id="ARBA00006040"/>
    </source>
</evidence>
<dbReference type="PANTHER" id="PTHR11804">
    <property type="entry name" value="PROTEASE M3 THIMET OLIGOPEPTIDASE-RELATED"/>
    <property type="match status" value="1"/>
</dbReference>
<dbReference type="EC" id="3.4.24.70" evidence="8"/>
<evidence type="ECO:0000256" key="3">
    <source>
        <dbReference type="ARBA" id="ARBA00022723"/>
    </source>
</evidence>
<reference evidence="12" key="1">
    <citation type="submission" date="2015-07" db="EMBL/GenBank/DDBJ databases">
        <title>MeaNS - Measles Nucleotide Surveillance Program.</title>
        <authorList>
            <person name="Tran T."/>
            <person name="Druce J."/>
        </authorList>
    </citation>
    <scope>NUCLEOTIDE SEQUENCE</scope>
    <source>
        <strain evidence="12">UCB-OBI-ISO-001</strain>
        <tissue evidence="12">Gonad</tissue>
    </source>
</reference>
<evidence type="ECO:0000256" key="2">
    <source>
        <dbReference type="ARBA" id="ARBA00022670"/>
    </source>
</evidence>
<evidence type="ECO:0000256" key="9">
    <source>
        <dbReference type="RuleBase" id="RU003435"/>
    </source>
</evidence>
<evidence type="ECO:0000259" key="10">
    <source>
        <dbReference type="Pfam" id="PF01432"/>
    </source>
</evidence>
<comment type="similarity">
    <text evidence="1 9">Belongs to the peptidase M3 family.</text>
</comment>
<dbReference type="GO" id="GO:0006508">
    <property type="term" value="P:proteolysis"/>
    <property type="evidence" value="ECO:0007669"/>
    <property type="project" value="UniProtKB-KW"/>
</dbReference>
<dbReference type="InterPro" id="IPR045090">
    <property type="entry name" value="Pept_M3A_M3B"/>
</dbReference>
<dbReference type="Gene3D" id="1.10.1370.40">
    <property type="match status" value="1"/>
</dbReference>
<dbReference type="SUPFAM" id="SSF55486">
    <property type="entry name" value="Metalloproteases ('zincins'), catalytic domain"/>
    <property type="match status" value="1"/>
</dbReference>
<dbReference type="InterPro" id="IPR034005">
    <property type="entry name" value="M3A_DCP"/>
</dbReference>
<dbReference type="GO" id="GO:0046872">
    <property type="term" value="F:metal ion binding"/>
    <property type="evidence" value="ECO:0007669"/>
    <property type="project" value="UniProtKB-UniRule"/>
</dbReference>
<keyword evidence="3 9" id="KW-0479">Metal-binding</keyword>
<dbReference type="PANTHER" id="PTHR11804:SF83">
    <property type="entry name" value="LD37516P"/>
    <property type="match status" value="1"/>
</dbReference>
<evidence type="ECO:0000256" key="8">
    <source>
        <dbReference type="ARBA" id="ARBA00026100"/>
    </source>
</evidence>
<feature type="domain" description="Oligopeptidase A N-terminal" evidence="11">
    <location>
        <begin position="83"/>
        <end position="198"/>
    </location>
</feature>